<dbReference type="Pfam" id="PF13176">
    <property type="entry name" value="TPR_7"/>
    <property type="match status" value="1"/>
</dbReference>
<accession>A0ABV6AB81</accession>
<protein>
    <submittedName>
        <fullName evidence="2">Tetratricopeptide repeat protein</fullName>
    </submittedName>
</protein>
<feature type="repeat" description="TPR" evidence="1">
    <location>
        <begin position="605"/>
        <end position="638"/>
    </location>
</feature>
<dbReference type="SMART" id="SM00028">
    <property type="entry name" value="TPR"/>
    <property type="match status" value="3"/>
</dbReference>
<dbReference type="SUPFAM" id="SSF81901">
    <property type="entry name" value="HCP-like"/>
    <property type="match status" value="2"/>
</dbReference>
<keyword evidence="1" id="KW-0802">TPR repeat</keyword>
<dbReference type="EMBL" id="JBHLZU010000036">
    <property type="protein sequence ID" value="MFB9909499.1"/>
    <property type="molecule type" value="Genomic_DNA"/>
</dbReference>
<dbReference type="Proteomes" id="UP001589693">
    <property type="component" value="Unassembled WGS sequence"/>
</dbReference>
<organism evidence="2 3">
    <name type="scientific">Allokutzneria oryzae</name>
    <dbReference type="NCBI Taxonomy" id="1378989"/>
    <lineage>
        <taxon>Bacteria</taxon>
        <taxon>Bacillati</taxon>
        <taxon>Actinomycetota</taxon>
        <taxon>Actinomycetes</taxon>
        <taxon>Pseudonocardiales</taxon>
        <taxon>Pseudonocardiaceae</taxon>
        <taxon>Allokutzneria</taxon>
    </lineage>
</organism>
<dbReference type="PROSITE" id="PS50005">
    <property type="entry name" value="TPR"/>
    <property type="match status" value="1"/>
</dbReference>
<keyword evidence="3" id="KW-1185">Reference proteome</keyword>
<evidence type="ECO:0000313" key="3">
    <source>
        <dbReference type="Proteomes" id="UP001589693"/>
    </source>
</evidence>
<sequence>MAWDAEGYQPVELDDLAVPGHQPVVADPKIALLPLRDLLWENFERLLLDFAQAEDDVAEARRYGVAGQAQAGIDVAGRSSNGRWYAYQAKKVDRLTESDVRAALDAFVEGRRPFGASRLVIATTSEGTRTQASDLIHSYRSAHPSLSFELVWDAQYISNRLRRLPRIVGRYFGDHVAWRFCDADVLAGYMAPQRQTALLGTELAGADPFALGVHEAIEAYGAAGALPAYVRRPFDAELAEVVRRACAGKSAVAVLVGDSSTGKTRACWEAVCALPVGWRVWQPARGAEILNAPGRIGPRTVLWLDEIKRLLLSGDHAADERVAVALGGLIGDRIAGPVLVLGTAWHEDWIEMTRPPGREDEYKQRRMLLVGRRIVVPEIFEEKEIGPLRTSNDARLAEAGEHAEGGHVTQYLAGGPAQLERYENAPPLARAVLDAAADARRLAPGIRLTEQFLAAAGDASLTSLQRDLLPDDWFAAVIAYTGAPCRGARGALGRVRPSLLTDVEHEPELRLADYLEQKLSRERATLCPADWFWTVAERFAATAGDRVAFVSAALTRGRLAAAERLADRAAALGDPRGLERLGAHAEEQGLDALPYFERAARAGSELAMVKLGFRYEDRGRLDEAEQMFRAALSSSEKYDAKVGLGSVLWARGEHEAAIDLYEEALSDDGGPRAVEYQARELASRGDHELALELTCRSFAAGNSEAFTGLAWCYVGSDHERAVQVLRQALLAGDRNALRELAIVHEHSGDLRLAEKFGELAARYGDISGLCLLSRIRGRRGDLASARGALWQAYNTGQEWVLLEIGELHERMGDLKRAERFYRRRLRQTNSSASGHSLADGLVRGLIRVLARTGRFAEAEQLAVRSGSCATELLASLCTESGNYADASRLLDDLVGRGYSRALLQLARVQQSAGDLSGAEQSLRRACDAGVSGALRQREKFREEVAGGC</sequence>
<name>A0ABV6AB81_9PSEU</name>
<reference evidence="2 3" key="1">
    <citation type="submission" date="2024-09" db="EMBL/GenBank/DDBJ databases">
        <authorList>
            <person name="Sun Q."/>
            <person name="Mori K."/>
        </authorList>
    </citation>
    <scope>NUCLEOTIDE SEQUENCE [LARGE SCALE GENOMIC DNA]</scope>
    <source>
        <strain evidence="2 3">TBRC 7907</strain>
    </source>
</reference>
<dbReference type="PANTHER" id="PTHR12558">
    <property type="entry name" value="CELL DIVISION CYCLE 16,23,27"/>
    <property type="match status" value="1"/>
</dbReference>
<gene>
    <name evidence="2" type="ORF">ACFFQA_36660</name>
</gene>
<evidence type="ECO:0000256" key="1">
    <source>
        <dbReference type="PROSITE-ProRule" id="PRU00339"/>
    </source>
</evidence>
<dbReference type="InterPro" id="IPR019734">
    <property type="entry name" value="TPR_rpt"/>
</dbReference>
<dbReference type="Gene3D" id="1.25.40.10">
    <property type="entry name" value="Tetratricopeptide repeat domain"/>
    <property type="match status" value="2"/>
</dbReference>
<comment type="caution">
    <text evidence="2">The sequence shown here is derived from an EMBL/GenBank/DDBJ whole genome shotgun (WGS) entry which is preliminary data.</text>
</comment>
<dbReference type="InterPro" id="IPR011990">
    <property type="entry name" value="TPR-like_helical_dom_sf"/>
</dbReference>
<dbReference type="PANTHER" id="PTHR12558:SF13">
    <property type="entry name" value="CELL DIVISION CYCLE PROTEIN 27 HOMOLOG"/>
    <property type="match status" value="1"/>
</dbReference>
<proteinExistence type="predicted"/>
<dbReference type="Pfam" id="PF13432">
    <property type="entry name" value="TPR_16"/>
    <property type="match status" value="2"/>
</dbReference>
<evidence type="ECO:0000313" key="2">
    <source>
        <dbReference type="EMBL" id="MFB9909499.1"/>
    </source>
</evidence>